<dbReference type="EMBL" id="JAAWVQ010155183">
    <property type="protein sequence ID" value="MBN3286107.1"/>
    <property type="molecule type" value="Genomic_DNA"/>
</dbReference>
<feature type="non-terminal residue" evidence="6">
    <location>
        <position position="1381"/>
    </location>
</feature>
<dbReference type="InterPro" id="IPR050241">
    <property type="entry name" value="NAD-cap_RNA_hydrolase_NudC"/>
</dbReference>
<evidence type="ECO:0000313" key="7">
    <source>
        <dbReference type="Proteomes" id="UP001166093"/>
    </source>
</evidence>
<feature type="region of interest" description="Disordered" evidence="3">
    <location>
        <begin position="365"/>
        <end position="422"/>
    </location>
</feature>
<gene>
    <name evidence="6" type="primary">Nudt12_1</name>
    <name evidence="6" type="ORF">GTO93_0008141</name>
</gene>
<feature type="compositionally biased region" description="Basic and acidic residues" evidence="3">
    <location>
        <begin position="1093"/>
        <end position="1155"/>
    </location>
</feature>
<dbReference type="InterPro" id="IPR015797">
    <property type="entry name" value="NUDIX_hydrolase-like_dom_sf"/>
</dbReference>
<feature type="region of interest" description="Disordered" evidence="3">
    <location>
        <begin position="816"/>
        <end position="867"/>
    </location>
</feature>
<proteinExistence type="predicted"/>
<dbReference type="InterPro" id="IPR011993">
    <property type="entry name" value="PH-like_dom_sf"/>
</dbReference>
<sequence length="1381" mass="154360">MAFVQRNPKEEMVAQFLDSAAKGDVARVSSVIYHSDILINESDERLDCTDAWCDRASVNKSGQTALDIAKFGGQKHIANLLANTKSGDRPVFPPGAAEEHENYFCRTILNRMSEKRTDSEWLKAKQLHSTTVYVLFSSLSPLVTSSGEKDHSCKPSVRLCRFGREAVEELLGKPEAILIFLGIEVQKTNVGSLKESVLNGVDGLIAWFALSADDIPLAKFKLKYPDCFLIQAPMPGLLQLTEEEAGNGQAVQARSVFAWHSRYSFCPTCGSGTKVGEGGYKRSCLKEGCKSLQGIHNTSYPRVDPVVIMLVIHPDGNQCLLGRKKVFPAAMFSCLAGFIEPASHNNDTTNKACENGNDSDLAVKGAAHKSQREDVLESDVCGENEPYFRHESKRSSQDTPDADCQTGKEDKITPPSDKNDKGVTITTRVKINDQEVSTLGTITVRHHPDKDKSSLSVTTTKVKCTVSNIEVEVKEVLHSADPDFKAVFVVECKEGKRRETCTHIEGQLGQCHFPNNKNPMSYCSFNINVNPTSFSQDSRNDDADFNKVRQDSTKCDEDTGCYKSCCKDCKNKYCFCNQEQSGCSKDTDYSATEWSSRLYPLSDCSLLRTEHSSDRLEIDMVSDIPPPDEFADKEFKLLDEITEDMSLFHINNGDKSDSQTETARTMDESTRYMSGRKQSNLFGSEHSGSAEGFLGNKNESDCYNPMFMSSKMPVSRSSFTKDFIHKHEGKTWLRNNSIAILETKSSPKCYLEKQPKRRKTFPGPASVFPKMHESLLSYRESISSGTFPSFFMKSLPLGSERRDRVHIEHGGTFFAEHRTSSDNGSDCRPSSSHISYSRPHLLNPSASVGGKHPFYPSESEESTDEVYKDFQHNQKAVEDTSLLALNPLNNVCTSPNTINGYSSGESYHFGSLELAEFAESGFNEEIDNHNLELSGKTPIINKDLMIQVTPPSRSISYEHIGNKDHVSSGVFDSLNDLEGNVQNNYIDLQEICEPGLRPKTRRGEVKTVIIGDSEKRLLIQNDNSFPHTSVSEKNRSDFFTCVYDNPSVSPTLDVDETETEGRNMDKSCESKSVLVLSEADICQDMQTNGFISELHDNANNKKEKLQKTETLDEKPSVPKSPKETKTRTHLKLPCDHVLKDMRPKENIPQEESERWAKRRMRFKDSKQKSSAGGSSNTSIITEESVNSEENRSVDLGVWENEDKGFYTETFHSASWIYRGDDVRANDSPRCLSKRPRPAAIRERTVKIIKGTGDYPWGFRIQFSKPILVTEVDTNGPAEEAGLLMGDIVMSVNGTDVTSIPHSEAAALARQGPDILILVIGSDISKCPNTPKPACRGYLHKRTQSGFLKGWRKRWFVLKHDGCFYYYKHKKVRDIPVTLLQN</sequence>
<dbReference type="InterPro" id="IPR001478">
    <property type="entry name" value="PDZ"/>
</dbReference>
<dbReference type="SUPFAM" id="SSF55811">
    <property type="entry name" value="Nudix"/>
    <property type="match status" value="1"/>
</dbReference>
<dbReference type="InterPro" id="IPR036034">
    <property type="entry name" value="PDZ_sf"/>
</dbReference>
<dbReference type="PROSITE" id="PS50003">
    <property type="entry name" value="PH_DOMAIN"/>
    <property type="match status" value="1"/>
</dbReference>
<feature type="compositionally biased region" description="Polar residues" evidence="3">
    <location>
        <begin position="1168"/>
        <end position="1181"/>
    </location>
</feature>
<reference evidence="6" key="1">
    <citation type="journal article" date="2021" name="Cell">
        <title>Tracing the genetic footprints of vertebrate landing in non-teleost ray-finned fishes.</title>
        <authorList>
            <person name="Bi X."/>
            <person name="Wang K."/>
            <person name="Yang L."/>
            <person name="Pan H."/>
            <person name="Jiang H."/>
            <person name="Wei Q."/>
            <person name="Fang M."/>
            <person name="Yu H."/>
            <person name="Zhu C."/>
            <person name="Cai Y."/>
            <person name="He Y."/>
            <person name="Gan X."/>
            <person name="Zeng H."/>
            <person name="Yu D."/>
            <person name="Zhu Y."/>
            <person name="Jiang H."/>
            <person name="Qiu Q."/>
            <person name="Yang H."/>
            <person name="Zhang Y.E."/>
            <person name="Wang W."/>
            <person name="Zhu M."/>
            <person name="He S."/>
            <person name="Zhang G."/>
        </authorList>
    </citation>
    <scope>NUCLEOTIDE SEQUENCE</scope>
    <source>
        <strain evidence="6">Pddl_001</strain>
    </source>
</reference>
<evidence type="ECO:0000256" key="1">
    <source>
        <dbReference type="ARBA" id="ARBA00001946"/>
    </source>
</evidence>
<keyword evidence="2" id="KW-0378">Hydrolase</keyword>
<dbReference type="SUPFAM" id="SSF50729">
    <property type="entry name" value="PH domain-like"/>
    <property type="match status" value="1"/>
</dbReference>
<dbReference type="SUPFAM" id="SSF50156">
    <property type="entry name" value="PDZ domain-like"/>
    <property type="match status" value="1"/>
</dbReference>
<dbReference type="PROSITE" id="PS50106">
    <property type="entry name" value="PDZ"/>
    <property type="match status" value="1"/>
</dbReference>
<dbReference type="PANTHER" id="PTHR42904:SF6">
    <property type="entry name" value="NAD-CAPPED RNA HYDROLASE NUDT12"/>
    <property type="match status" value="1"/>
</dbReference>
<evidence type="ECO:0000256" key="3">
    <source>
        <dbReference type="SAM" id="MobiDB-lite"/>
    </source>
</evidence>
<feature type="domain" description="PDZ" evidence="5">
    <location>
        <begin position="1244"/>
        <end position="1319"/>
    </location>
</feature>
<evidence type="ECO:0000256" key="2">
    <source>
        <dbReference type="ARBA" id="ARBA00022801"/>
    </source>
</evidence>
<dbReference type="InterPro" id="IPR001849">
    <property type="entry name" value="PH_domain"/>
</dbReference>
<dbReference type="SMART" id="SM00228">
    <property type="entry name" value="PDZ"/>
    <property type="match status" value="1"/>
</dbReference>
<feature type="compositionally biased region" description="Basic and acidic residues" evidence="3">
    <location>
        <begin position="406"/>
        <end position="421"/>
    </location>
</feature>
<protein>
    <submittedName>
        <fullName evidence="6">NUD12 pyrophosphatase</fullName>
    </submittedName>
</protein>
<dbReference type="Gene3D" id="3.90.79.20">
    <property type="match status" value="1"/>
</dbReference>
<evidence type="ECO:0000313" key="6">
    <source>
        <dbReference type="EMBL" id="MBN3286107.1"/>
    </source>
</evidence>
<comment type="cofactor">
    <cofactor evidence="1">
        <name>Mg(2+)</name>
        <dbReference type="ChEBI" id="CHEBI:18420"/>
    </cofactor>
</comment>
<dbReference type="PANTHER" id="PTHR42904">
    <property type="entry name" value="NUDIX HYDROLASE, NUDC SUBFAMILY"/>
    <property type="match status" value="1"/>
</dbReference>
<dbReference type="Gene3D" id="2.30.42.10">
    <property type="match status" value="1"/>
</dbReference>
<comment type="caution">
    <text evidence="6">The sequence shown here is derived from an EMBL/GenBank/DDBJ whole genome shotgun (WGS) entry which is preliminary data.</text>
</comment>
<evidence type="ECO:0000259" key="4">
    <source>
        <dbReference type="PROSITE" id="PS50003"/>
    </source>
</evidence>
<name>A0ABS2YHD3_POLSP</name>
<feature type="non-terminal residue" evidence="6">
    <location>
        <position position="1"/>
    </location>
</feature>
<dbReference type="Gene3D" id="2.30.29.30">
    <property type="entry name" value="Pleckstrin-homology domain (PH domain)/Phosphotyrosine-binding domain (PTB)"/>
    <property type="match status" value="1"/>
</dbReference>
<accession>A0ABS2YHD3</accession>
<evidence type="ECO:0000259" key="5">
    <source>
        <dbReference type="PROSITE" id="PS50106"/>
    </source>
</evidence>
<dbReference type="Pfam" id="PF00595">
    <property type="entry name" value="PDZ"/>
    <property type="match status" value="1"/>
</dbReference>
<feature type="compositionally biased region" description="Basic and acidic residues" evidence="3">
    <location>
        <begin position="386"/>
        <end position="396"/>
    </location>
</feature>
<keyword evidence="7" id="KW-1185">Reference proteome</keyword>
<organism evidence="6 7">
    <name type="scientific">Polyodon spathula</name>
    <name type="common">North American paddlefish</name>
    <name type="synonym">Squalus spathula</name>
    <dbReference type="NCBI Taxonomy" id="7913"/>
    <lineage>
        <taxon>Eukaryota</taxon>
        <taxon>Metazoa</taxon>
        <taxon>Chordata</taxon>
        <taxon>Craniata</taxon>
        <taxon>Vertebrata</taxon>
        <taxon>Euteleostomi</taxon>
        <taxon>Actinopterygii</taxon>
        <taxon>Chondrostei</taxon>
        <taxon>Acipenseriformes</taxon>
        <taxon>Polyodontidae</taxon>
        <taxon>Polyodon</taxon>
    </lineage>
</organism>
<feature type="compositionally biased region" description="Polar residues" evidence="3">
    <location>
        <begin position="821"/>
        <end position="835"/>
    </location>
</feature>
<feature type="region of interest" description="Disordered" evidence="3">
    <location>
        <begin position="1093"/>
        <end position="1186"/>
    </location>
</feature>
<feature type="domain" description="PH" evidence="4">
    <location>
        <begin position="1331"/>
        <end position="1381"/>
    </location>
</feature>
<dbReference type="Proteomes" id="UP001166093">
    <property type="component" value="Unassembled WGS sequence"/>
</dbReference>